<comment type="similarity">
    <text evidence="2">Belongs to the bacterial solute-binding protein 5 family.</text>
</comment>
<keyword evidence="3" id="KW-0813">Transport</keyword>
<evidence type="ECO:0000259" key="10">
    <source>
        <dbReference type="Pfam" id="PF00496"/>
    </source>
</evidence>
<evidence type="ECO:0000256" key="3">
    <source>
        <dbReference type="ARBA" id="ARBA00022448"/>
    </source>
</evidence>
<keyword evidence="4 9" id="KW-0732">Signal</keyword>
<evidence type="ECO:0000256" key="7">
    <source>
        <dbReference type="ARBA" id="ARBA00023288"/>
    </source>
</evidence>
<evidence type="ECO:0000256" key="6">
    <source>
        <dbReference type="ARBA" id="ARBA00023139"/>
    </source>
</evidence>
<dbReference type="FunFam" id="3.10.105.10:FF:000001">
    <property type="entry name" value="Oligopeptide ABC transporter, oligopeptide-binding protein"/>
    <property type="match status" value="1"/>
</dbReference>
<keyword evidence="7" id="KW-0449">Lipoprotein</keyword>
<dbReference type="STRING" id="192814.GCA_900166575_02613"/>
<dbReference type="GO" id="GO:1904680">
    <property type="term" value="F:peptide transmembrane transporter activity"/>
    <property type="evidence" value="ECO:0007669"/>
    <property type="project" value="TreeGrafter"/>
</dbReference>
<reference evidence="11 12" key="1">
    <citation type="journal article" date="2003" name="Int. J. Syst. Evol. Microbiol.">
        <title>Halobacillus salinus sp. nov., isolated from a salt lake on the coast of the East Sea in Korea.</title>
        <authorList>
            <person name="Yoon J.H."/>
            <person name="Kang K.H."/>
            <person name="Park Y.H."/>
        </authorList>
    </citation>
    <scope>NUCLEOTIDE SEQUENCE [LARGE SCALE GENOMIC DNA]</scope>
    <source>
        <strain evidence="11 12">HSL-3</strain>
    </source>
</reference>
<dbReference type="GO" id="GO:0043190">
    <property type="term" value="C:ATP-binding cassette (ABC) transporter complex"/>
    <property type="evidence" value="ECO:0007669"/>
    <property type="project" value="InterPro"/>
</dbReference>
<feature type="signal peptide" evidence="9">
    <location>
        <begin position="1"/>
        <end position="20"/>
    </location>
</feature>
<feature type="compositionally biased region" description="Acidic residues" evidence="8">
    <location>
        <begin position="33"/>
        <end position="49"/>
    </location>
</feature>
<feature type="region of interest" description="Disordered" evidence="8">
    <location>
        <begin position="27"/>
        <end position="57"/>
    </location>
</feature>
<dbReference type="PANTHER" id="PTHR30290:SF10">
    <property type="entry name" value="PERIPLASMIC OLIGOPEPTIDE-BINDING PROTEIN-RELATED"/>
    <property type="match status" value="1"/>
</dbReference>
<keyword evidence="5" id="KW-0653">Protein transport</keyword>
<evidence type="ECO:0000313" key="12">
    <source>
        <dbReference type="Proteomes" id="UP000297982"/>
    </source>
</evidence>
<name>A0A4Z0GW79_9BACI</name>
<dbReference type="AlphaFoldDB" id="A0A4Z0GW79"/>
<feature type="domain" description="Solute-binding protein family 5" evidence="10">
    <location>
        <begin position="100"/>
        <end position="485"/>
    </location>
</feature>
<protein>
    <submittedName>
        <fullName evidence="11">Peptide ABC transporter substrate-binding protein</fullName>
    </submittedName>
</protein>
<comment type="subcellular location">
    <subcellularLocation>
        <location evidence="1">Cell membrane</location>
        <topology evidence="1">Lipid-anchor</topology>
    </subcellularLocation>
</comment>
<dbReference type="Gene3D" id="3.10.105.10">
    <property type="entry name" value="Dipeptide-binding Protein, Domain 3"/>
    <property type="match status" value="1"/>
</dbReference>
<accession>A0A4Z0GW79</accession>
<evidence type="ECO:0000256" key="8">
    <source>
        <dbReference type="SAM" id="MobiDB-lite"/>
    </source>
</evidence>
<evidence type="ECO:0000256" key="5">
    <source>
        <dbReference type="ARBA" id="ARBA00022856"/>
    </source>
</evidence>
<dbReference type="InterPro" id="IPR039424">
    <property type="entry name" value="SBP_5"/>
</dbReference>
<dbReference type="EMBL" id="SRJC01000007">
    <property type="protein sequence ID" value="TGB01247.1"/>
    <property type="molecule type" value="Genomic_DNA"/>
</dbReference>
<sequence length="566" mass="63288">MRKHQSLWLLFTLFAVLILAACSGGDSDANTENGEESDSTEQSSEDTESSEASGTQEITVTAKSEIPSMDPSLITDSVGFQWAGETIEGLYRLDENSQLTEGMAVDSSVSEDGLTWTFNLREDAVWSNGDPVTADDFVYSWRRAVDPEVGSEYGPYFLGGVVKNASAVSNGEADIEELGVKAVDEKTLEVQLEKPVPYFQSMTVFVTFMPLNQKFVEEHGDKFATEAEYTLSNGPFKMTEWNHGEGWTVEKNEDYWDADAVQLKKIDAKVIKEIATGVNLYESDQIDQTELNAEFVDKYRTEEAFNIAEKPYLYFLKFNQDANEALANVDARKAISYAIDRQSLVDVILNDGSVPAEGYVPSNFVSMPDSEEDFRDAQGPLVESSEDKAKEHWSKAKEALGQDEVTIELMGDDTGTSKNVMAYYKDQLESKLDGLTIKVVEVPFKERVRRDSASEFEIEAATWGPDYVDPNTYLNMYLTDGQNNNMNYSNPDYDALIEKANGELAQKPDERYEAFLEAEQLLLTEDAAVAPIYQDAKAQLFRPSIKGVFTTATGPEFEFKWAYVEE</sequence>
<keyword evidence="6" id="KW-0564">Palmitate</keyword>
<dbReference type="Pfam" id="PF00496">
    <property type="entry name" value="SBP_bac_5"/>
    <property type="match status" value="1"/>
</dbReference>
<keyword evidence="5" id="KW-0571">Peptide transport</keyword>
<evidence type="ECO:0000256" key="4">
    <source>
        <dbReference type="ARBA" id="ARBA00022729"/>
    </source>
</evidence>
<dbReference type="InterPro" id="IPR000914">
    <property type="entry name" value="SBP_5_dom"/>
</dbReference>
<dbReference type="Gene3D" id="3.40.190.10">
    <property type="entry name" value="Periplasmic binding protein-like II"/>
    <property type="match status" value="1"/>
</dbReference>
<organism evidence="11 12">
    <name type="scientific">Halobacillus salinus</name>
    <dbReference type="NCBI Taxonomy" id="192814"/>
    <lineage>
        <taxon>Bacteria</taxon>
        <taxon>Bacillati</taxon>
        <taxon>Bacillota</taxon>
        <taxon>Bacilli</taxon>
        <taxon>Bacillales</taxon>
        <taxon>Bacillaceae</taxon>
        <taxon>Halobacillus</taxon>
    </lineage>
</organism>
<gene>
    <name evidence="11" type="ORF">E4663_17380</name>
</gene>
<dbReference type="GO" id="GO:0015833">
    <property type="term" value="P:peptide transport"/>
    <property type="evidence" value="ECO:0007669"/>
    <property type="project" value="UniProtKB-KW"/>
</dbReference>
<dbReference type="CDD" id="cd08504">
    <property type="entry name" value="PBP2_OppA"/>
    <property type="match status" value="1"/>
</dbReference>
<dbReference type="PROSITE" id="PS51257">
    <property type="entry name" value="PROKAR_LIPOPROTEIN"/>
    <property type="match status" value="1"/>
</dbReference>
<dbReference type="PIRSF" id="PIRSF002741">
    <property type="entry name" value="MppA"/>
    <property type="match status" value="1"/>
</dbReference>
<dbReference type="SUPFAM" id="SSF53850">
    <property type="entry name" value="Periplasmic binding protein-like II"/>
    <property type="match status" value="1"/>
</dbReference>
<comment type="caution">
    <text evidence="11">The sequence shown here is derived from an EMBL/GenBank/DDBJ whole genome shotgun (WGS) entry which is preliminary data.</text>
</comment>
<keyword evidence="12" id="KW-1185">Reference proteome</keyword>
<proteinExistence type="inferred from homology"/>
<dbReference type="RefSeq" id="WP_135328577.1">
    <property type="nucleotide sequence ID" value="NZ_SRJC01000007.1"/>
</dbReference>
<dbReference type="Proteomes" id="UP000297982">
    <property type="component" value="Unassembled WGS sequence"/>
</dbReference>
<dbReference type="FunFam" id="3.90.76.10:FF:000001">
    <property type="entry name" value="Oligopeptide ABC transporter substrate-binding protein"/>
    <property type="match status" value="1"/>
</dbReference>
<evidence type="ECO:0000256" key="9">
    <source>
        <dbReference type="SAM" id="SignalP"/>
    </source>
</evidence>
<feature type="chain" id="PRO_5039180769" evidence="9">
    <location>
        <begin position="21"/>
        <end position="566"/>
    </location>
</feature>
<dbReference type="Gene3D" id="3.90.76.10">
    <property type="entry name" value="Dipeptide-binding Protein, Domain 1"/>
    <property type="match status" value="1"/>
</dbReference>
<evidence type="ECO:0000256" key="2">
    <source>
        <dbReference type="ARBA" id="ARBA00005695"/>
    </source>
</evidence>
<dbReference type="GO" id="GO:0030288">
    <property type="term" value="C:outer membrane-bounded periplasmic space"/>
    <property type="evidence" value="ECO:0007669"/>
    <property type="project" value="UniProtKB-ARBA"/>
</dbReference>
<evidence type="ECO:0000256" key="1">
    <source>
        <dbReference type="ARBA" id="ARBA00004193"/>
    </source>
</evidence>
<evidence type="ECO:0000313" key="11">
    <source>
        <dbReference type="EMBL" id="TGB01247.1"/>
    </source>
</evidence>
<dbReference type="PANTHER" id="PTHR30290">
    <property type="entry name" value="PERIPLASMIC BINDING COMPONENT OF ABC TRANSPORTER"/>
    <property type="match status" value="1"/>
</dbReference>
<dbReference type="InterPro" id="IPR030678">
    <property type="entry name" value="Peptide/Ni-bd"/>
</dbReference>